<dbReference type="InterPro" id="IPR019576">
    <property type="entry name" value="Pyridoxamine_oxidase_dimer_C"/>
</dbReference>
<comment type="pathway">
    <text evidence="5">Cofactor metabolism; pyridoxal 5'-phosphate salvage; pyridoxal 5'-phosphate from pyridoxamine 5'-phosphate: step 1/1.</text>
</comment>
<dbReference type="InterPro" id="IPR012349">
    <property type="entry name" value="Split_barrel_FMN-bd"/>
</dbReference>
<feature type="binding site" evidence="5 6">
    <location>
        <begin position="178"/>
        <end position="179"/>
    </location>
    <ligand>
        <name>FMN</name>
        <dbReference type="ChEBI" id="CHEBI:58210"/>
    </ligand>
</feature>
<feature type="binding site" evidence="5 6">
    <location>
        <position position="223"/>
    </location>
    <ligand>
        <name>FMN</name>
        <dbReference type="ChEBI" id="CHEBI:58210"/>
    </ligand>
</feature>
<dbReference type="EMBL" id="FWXN01000008">
    <property type="protein sequence ID" value="SMC71989.1"/>
    <property type="molecule type" value="Genomic_DNA"/>
</dbReference>
<comment type="catalytic activity">
    <reaction evidence="5">
        <text>pyridoxamine 5'-phosphate + O2 + H2O = pyridoxal 5'-phosphate + H2O2 + NH4(+)</text>
        <dbReference type="Rhea" id="RHEA:15817"/>
        <dbReference type="ChEBI" id="CHEBI:15377"/>
        <dbReference type="ChEBI" id="CHEBI:15379"/>
        <dbReference type="ChEBI" id="CHEBI:16240"/>
        <dbReference type="ChEBI" id="CHEBI:28938"/>
        <dbReference type="ChEBI" id="CHEBI:58451"/>
        <dbReference type="ChEBI" id="CHEBI:597326"/>
        <dbReference type="EC" id="1.4.3.5"/>
    </reaction>
</comment>
<evidence type="ECO:0000313" key="9">
    <source>
        <dbReference type="EMBL" id="SMC71989.1"/>
    </source>
</evidence>
<evidence type="ECO:0000256" key="1">
    <source>
        <dbReference type="ARBA" id="ARBA00007301"/>
    </source>
</evidence>
<dbReference type="PANTHER" id="PTHR10851">
    <property type="entry name" value="PYRIDOXINE-5-PHOSPHATE OXIDASE"/>
    <property type="match status" value="1"/>
</dbReference>
<dbReference type="GO" id="GO:0008615">
    <property type="term" value="P:pyridoxine biosynthetic process"/>
    <property type="evidence" value="ECO:0007669"/>
    <property type="project" value="UniProtKB-UniRule"/>
</dbReference>
<evidence type="ECO:0000256" key="2">
    <source>
        <dbReference type="ARBA" id="ARBA00022630"/>
    </source>
</evidence>
<dbReference type="Gene3D" id="2.30.110.10">
    <property type="entry name" value="Electron Transport, Fmn-binding Protein, Chain A"/>
    <property type="match status" value="1"/>
</dbReference>
<keyword evidence="5" id="KW-0664">Pyridoxine biosynthesis</keyword>
<evidence type="ECO:0000313" key="10">
    <source>
        <dbReference type="Proteomes" id="UP000192634"/>
    </source>
</evidence>
<dbReference type="InterPro" id="IPR000659">
    <property type="entry name" value="Pyridox_Oxase"/>
</dbReference>
<keyword evidence="2 5" id="KW-0285">Flavoprotein</keyword>
<sequence>MSTFLGLTKTGRIRNLWRRSLAAMSASPDGMIPRTPPTVDHVDYAGEGLADGEVPGAPFALVTSWIDTARARQADRGDVPEPLSFAVATVDEQGRPDVRTVLMRFLDARGPGFVTNLESAKSRQLQATPGIAATITWPAMFRAVRFRGRAELVAEAEIDRYFAERPRGSQLSAWVSHQSQPIAGREPLERAWAEVEERFAGQDVPRPDFWGGWRIVCDEVEAWAGRSNRLHDRFRWTRVADGGLDVAGAWRVERLQP</sequence>
<evidence type="ECO:0000256" key="4">
    <source>
        <dbReference type="ARBA" id="ARBA00023002"/>
    </source>
</evidence>
<keyword evidence="3 5" id="KW-0288">FMN</keyword>
<dbReference type="Pfam" id="PF01243">
    <property type="entry name" value="PNPOx_N"/>
    <property type="match status" value="1"/>
</dbReference>
<dbReference type="GO" id="GO:0010181">
    <property type="term" value="F:FMN binding"/>
    <property type="evidence" value="ECO:0007669"/>
    <property type="project" value="UniProtKB-UniRule"/>
</dbReference>
<evidence type="ECO:0000259" key="7">
    <source>
        <dbReference type="Pfam" id="PF01243"/>
    </source>
</evidence>
<dbReference type="UniPathway" id="UPA01068">
    <property type="reaction ID" value="UER00304"/>
</dbReference>
<feature type="domain" description="Pyridoxamine 5'-phosphate oxidase N-terminal" evidence="7">
    <location>
        <begin position="79"/>
        <end position="197"/>
    </location>
</feature>
<reference evidence="9 10" key="1">
    <citation type="submission" date="2017-04" db="EMBL/GenBank/DDBJ databases">
        <authorList>
            <person name="Afonso C.L."/>
            <person name="Miller P.J."/>
            <person name="Scott M.A."/>
            <person name="Spackman E."/>
            <person name="Goraichik I."/>
            <person name="Dimitrov K.M."/>
            <person name="Suarez D.L."/>
            <person name="Swayne D.E."/>
        </authorList>
    </citation>
    <scope>NUCLEOTIDE SEQUENCE [LARGE SCALE GENOMIC DNA]</scope>
    <source>
        <strain evidence="9 10">CGMCC 1.12511</strain>
    </source>
</reference>
<dbReference type="Proteomes" id="UP000192634">
    <property type="component" value="Unassembled WGS sequence"/>
</dbReference>
<comment type="catalytic activity">
    <reaction evidence="5">
        <text>pyridoxine 5'-phosphate + O2 = pyridoxal 5'-phosphate + H2O2</text>
        <dbReference type="Rhea" id="RHEA:15149"/>
        <dbReference type="ChEBI" id="CHEBI:15379"/>
        <dbReference type="ChEBI" id="CHEBI:16240"/>
        <dbReference type="ChEBI" id="CHEBI:58589"/>
        <dbReference type="ChEBI" id="CHEBI:597326"/>
        <dbReference type="EC" id="1.4.3.5"/>
    </reaction>
</comment>
<dbReference type="PIRSF" id="PIRSF000190">
    <property type="entry name" value="Pyd_amn-ph_oxd"/>
    <property type="match status" value="1"/>
</dbReference>
<gene>
    <name evidence="5" type="primary">pdxH</name>
    <name evidence="9" type="ORF">SAMN06296429_10837</name>
</gene>
<comment type="caution">
    <text evidence="5">Lacks conserved residue(s) required for the propagation of feature annotation.</text>
</comment>
<dbReference type="EC" id="1.4.3.5" evidence="5"/>
<dbReference type="AlphaFoldDB" id="A0A1W2BGD3"/>
<evidence type="ECO:0000256" key="5">
    <source>
        <dbReference type="HAMAP-Rule" id="MF_01629"/>
    </source>
</evidence>
<evidence type="ECO:0000259" key="8">
    <source>
        <dbReference type="Pfam" id="PF10590"/>
    </source>
</evidence>
<dbReference type="InterPro" id="IPR011576">
    <property type="entry name" value="Pyridox_Oxase_N"/>
</dbReference>
<evidence type="ECO:0000256" key="3">
    <source>
        <dbReference type="ARBA" id="ARBA00022643"/>
    </source>
</evidence>
<dbReference type="SUPFAM" id="SSF50475">
    <property type="entry name" value="FMN-binding split barrel"/>
    <property type="match status" value="1"/>
</dbReference>
<feature type="binding site" evidence="5 6">
    <location>
        <position position="121"/>
    </location>
    <ligand>
        <name>FMN</name>
        <dbReference type="ChEBI" id="CHEBI:58210"/>
    </ligand>
</feature>
<keyword evidence="4 5" id="KW-0560">Oxidoreductase</keyword>
<dbReference type="NCBIfam" id="NF004231">
    <property type="entry name" value="PRK05679.1"/>
    <property type="match status" value="1"/>
</dbReference>
<feature type="domain" description="Pyridoxine 5'-phosphate oxidase dimerisation C-terminal" evidence="8">
    <location>
        <begin position="210"/>
        <end position="257"/>
    </location>
</feature>
<evidence type="ECO:0000256" key="6">
    <source>
        <dbReference type="PIRSR" id="PIRSR000190-2"/>
    </source>
</evidence>
<comment type="function">
    <text evidence="5">Catalyzes the oxidation of either pyridoxine 5'-phosphate (PNP) or pyridoxamine 5'-phosphate (PMP) into pyridoxal 5'-phosphate (PLP).</text>
</comment>
<comment type="similarity">
    <text evidence="1 5">Belongs to the pyridoxamine 5'-phosphate oxidase family.</text>
</comment>
<feature type="binding site" evidence="5">
    <location>
        <position position="104"/>
    </location>
    <ligand>
        <name>substrate</name>
    </ligand>
</feature>
<proteinExistence type="inferred from homology"/>
<dbReference type="PANTHER" id="PTHR10851:SF0">
    <property type="entry name" value="PYRIDOXINE-5'-PHOSPHATE OXIDASE"/>
    <property type="match status" value="1"/>
</dbReference>
<accession>A0A1W2BGD3</accession>
<comment type="cofactor">
    <cofactor evidence="5 6">
        <name>FMN</name>
        <dbReference type="ChEBI" id="CHEBI:58210"/>
    </cofactor>
    <text evidence="5 6">Binds 1 FMN per subunit.</text>
</comment>
<feature type="binding site" evidence="5">
    <location>
        <position position="169"/>
    </location>
    <ligand>
        <name>substrate</name>
    </ligand>
</feature>
<feature type="binding site" evidence="5">
    <location>
        <begin position="99"/>
        <end position="104"/>
    </location>
    <ligand>
        <name>FMN</name>
        <dbReference type="ChEBI" id="CHEBI:58210"/>
    </ligand>
</feature>
<comment type="pathway">
    <text evidence="5">Cofactor metabolism; pyridoxal 5'-phosphate salvage; pyridoxal 5'-phosphate from pyridoxine 5'-phosphate: step 1/1.</text>
</comment>
<dbReference type="HAMAP" id="MF_01629">
    <property type="entry name" value="PdxH"/>
    <property type="match status" value="1"/>
</dbReference>
<dbReference type="Pfam" id="PF10590">
    <property type="entry name" value="PNP_phzG_C"/>
    <property type="match status" value="1"/>
</dbReference>
<feature type="binding site" evidence="5 6">
    <location>
        <position position="233"/>
    </location>
    <ligand>
        <name>FMN</name>
        <dbReference type="ChEBI" id="CHEBI:58210"/>
    </ligand>
</feature>
<dbReference type="GO" id="GO:0004733">
    <property type="term" value="F:pyridoxamine phosphate oxidase activity"/>
    <property type="evidence" value="ECO:0007669"/>
    <property type="project" value="UniProtKB-UniRule"/>
</dbReference>
<feature type="binding site" evidence="5">
    <location>
        <position position="161"/>
    </location>
    <ligand>
        <name>substrate</name>
    </ligand>
</feature>
<organism evidence="9 10">
    <name type="scientific">Janibacter indicus</name>
    <dbReference type="NCBI Taxonomy" id="857417"/>
    <lineage>
        <taxon>Bacteria</taxon>
        <taxon>Bacillati</taxon>
        <taxon>Actinomycetota</taxon>
        <taxon>Actinomycetes</taxon>
        <taxon>Micrococcales</taxon>
        <taxon>Intrasporangiaceae</taxon>
        <taxon>Janibacter</taxon>
    </lineage>
</organism>
<protein>
    <recommendedName>
        <fullName evidence="5">Pyridoxine/pyridoxamine 5'-phosphate oxidase</fullName>
        <ecNumber evidence="5">1.4.3.5</ecNumber>
    </recommendedName>
    <alternativeName>
        <fullName evidence="5">PNP/PMP oxidase</fullName>
        <shortName evidence="5">PNPOx</shortName>
    </alternativeName>
    <alternativeName>
        <fullName evidence="5">Pyridoxal 5'-phosphate synthase</fullName>
    </alternativeName>
</protein>
<name>A0A1W2BGD3_9MICO</name>
<feature type="binding site" evidence="5">
    <location>
        <position position="165"/>
    </location>
    <ligand>
        <name>substrate</name>
    </ligand>
</feature>
<dbReference type="NCBIfam" id="TIGR00558">
    <property type="entry name" value="pdxH"/>
    <property type="match status" value="1"/>
</dbReference>
<feature type="binding site" evidence="5">
    <location>
        <begin position="229"/>
        <end position="231"/>
    </location>
    <ligand>
        <name>substrate</name>
    </ligand>
</feature>
<comment type="subunit">
    <text evidence="5">Homodimer.</text>
</comment>